<dbReference type="RefSeq" id="WP_188505965.1">
    <property type="nucleotide sequence ID" value="NZ_BMER01000001.1"/>
</dbReference>
<dbReference type="Gene3D" id="3.55.50.30">
    <property type="match status" value="1"/>
</dbReference>
<dbReference type="EMBL" id="BMER01000001">
    <property type="protein sequence ID" value="GGG88123.1"/>
    <property type="molecule type" value="Genomic_DNA"/>
</dbReference>
<dbReference type="Proteomes" id="UP000660862">
    <property type="component" value="Unassembled WGS sequence"/>
</dbReference>
<dbReference type="Gene3D" id="2.60.120.1440">
    <property type="match status" value="1"/>
</dbReference>
<evidence type="ECO:0000259" key="2">
    <source>
        <dbReference type="Pfam" id="PF16344"/>
    </source>
</evidence>
<dbReference type="Pfam" id="PF04773">
    <property type="entry name" value="FecR"/>
    <property type="match status" value="1"/>
</dbReference>
<dbReference type="InterPro" id="IPR006860">
    <property type="entry name" value="FecR"/>
</dbReference>
<proteinExistence type="predicted"/>
<evidence type="ECO:0000259" key="1">
    <source>
        <dbReference type="Pfam" id="PF04773"/>
    </source>
</evidence>
<dbReference type="PANTHER" id="PTHR30273">
    <property type="entry name" value="PERIPLASMIC SIGNAL SENSOR AND SIGMA FACTOR ACTIVATOR FECR-RELATED"/>
    <property type="match status" value="1"/>
</dbReference>
<evidence type="ECO:0000313" key="4">
    <source>
        <dbReference type="Proteomes" id="UP000660862"/>
    </source>
</evidence>
<feature type="domain" description="FecR protein" evidence="1">
    <location>
        <begin position="204"/>
        <end position="303"/>
    </location>
</feature>
<dbReference type="InterPro" id="IPR032508">
    <property type="entry name" value="FecR_C"/>
</dbReference>
<protein>
    <submittedName>
        <fullName evidence="3">Iron dicitrate transporter FecR</fullName>
    </submittedName>
</protein>
<evidence type="ECO:0000313" key="3">
    <source>
        <dbReference type="EMBL" id="GGG88123.1"/>
    </source>
</evidence>
<reference evidence="3" key="2">
    <citation type="submission" date="2020-09" db="EMBL/GenBank/DDBJ databases">
        <authorList>
            <person name="Sun Q."/>
            <person name="Zhou Y."/>
        </authorList>
    </citation>
    <scope>NUCLEOTIDE SEQUENCE</scope>
    <source>
        <strain evidence="3">CGMCC 1.12195</strain>
    </source>
</reference>
<gene>
    <name evidence="3" type="ORF">GCM10007415_22600</name>
</gene>
<dbReference type="InterPro" id="IPR012373">
    <property type="entry name" value="Ferrdict_sens_TM"/>
</dbReference>
<feature type="domain" description="Protein FecR C-terminal" evidence="2">
    <location>
        <begin position="345"/>
        <end position="412"/>
    </location>
</feature>
<reference evidence="3" key="1">
    <citation type="journal article" date="2014" name="Int. J. Syst. Evol. Microbiol.">
        <title>Complete genome sequence of Corynebacterium casei LMG S-19264T (=DSM 44701T), isolated from a smear-ripened cheese.</title>
        <authorList>
            <consortium name="US DOE Joint Genome Institute (JGI-PGF)"/>
            <person name="Walter F."/>
            <person name="Albersmeier A."/>
            <person name="Kalinowski J."/>
            <person name="Ruckert C."/>
        </authorList>
    </citation>
    <scope>NUCLEOTIDE SEQUENCE</scope>
    <source>
        <strain evidence="3">CGMCC 1.12195</strain>
    </source>
</reference>
<name>A0A917HSI4_9SPHI</name>
<comment type="caution">
    <text evidence="3">The sequence shown here is derived from an EMBL/GenBank/DDBJ whole genome shotgun (WGS) entry which is preliminary data.</text>
</comment>
<dbReference type="GO" id="GO:0016989">
    <property type="term" value="F:sigma factor antagonist activity"/>
    <property type="evidence" value="ECO:0007669"/>
    <property type="project" value="TreeGrafter"/>
</dbReference>
<dbReference type="AlphaFoldDB" id="A0A917HSI4"/>
<dbReference type="Pfam" id="PF16344">
    <property type="entry name" value="FecR_C"/>
    <property type="match status" value="1"/>
</dbReference>
<dbReference type="PANTHER" id="PTHR30273:SF2">
    <property type="entry name" value="PROTEIN FECR"/>
    <property type="match status" value="1"/>
</dbReference>
<organism evidence="3 4">
    <name type="scientific">Parapedobacter pyrenivorans</name>
    <dbReference type="NCBI Taxonomy" id="1305674"/>
    <lineage>
        <taxon>Bacteria</taxon>
        <taxon>Pseudomonadati</taxon>
        <taxon>Bacteroidota</taxon>
        <taxon>Sphingobacteriia</taxon>
        <taxon>Sphingobacteriales</taxon>
        <taxon>Sphingobacteriaceae</taxon>
        <taxon>Parapedobacter</taxon>
    </lineage>
</organism>
<accession>A0A917HSI4</accession>
<keyword evidence="4" id="KW-1185">Reference proteome</keyword>
<sequence length="413" mass="46653">MPDRYEYLAQLIANYLRQELTAEEQRALNEWLAERLENREFLDGLNDTQHLSQKLQIFHAVERTRLWELTQRKLEADQVIQTSEEEHDVPSKTHILRRWMPYVAAMLLATSVVTWFYVNDRAPSKSETVSIPSTDVPPGGNRATLTLAGGRTITLDEARDGIVIGDGEITYNDGDPLATLKPGESGRSEKEDVVAEGEIVFLELTTPKGGTYQITLPDGTRVWLNASSTLKYPSRFTEKERVVELAGEGYFEVNRQKDIQSKFLPFKVITNGQTVEVLGTKFNVSAYPDDEEERTTLVEGAVRLWGGTGGEHITLVPGEQGTLVNGNIAKAPVDTDQYTAWMNGRFHFNHTSFDEMIRQVARWYDVEVTYRGTIPQETFTGKMQRDLSLLTILDLLNISNAKIKLEGRTLIVQ</sequence>